<keyword evidence="1" id="KW-0217">Developmental protein</keyword>
<dbReference type="Pfam" id="PF01414">
    <property type="entry name" value="DSL"/>
    <property type="match status" value="1"/>
</dbReference>
<dbReference type="GO" id="GO:0007219">
    <property type="term" value="P:Notch signaling pathway"/>
    <property type="evidence" value="ECO:0007669"/>
    <property type="project" value="InterPro"/>
</dbReference>
<proteinExistence type="evidence at transcript level"/>
<evidence type="ECO:0000256" key="6">
    <source>
        <dbReference type="ARBA" id="ARBA00023157"/>
    </source>
</evidence>
<dbReference type="SMART" id="SM00051">
    <property type="entry name" value="DSL"/>
    <property type="match status" value="1"/>
</dbReference>
<dbReference type="EMBL" id="KP293872">
    <property type="protein sequence ID" value="AKP06504.1"/>
    <property type="molecule type" value="mRNA"/>
</dbReference>
<reference evidence="10" key="1">
    <citation type="submission" date="2014-12" db="EMBL/GenBank/DDBJ databases">
        <title>Notch signalling involved in bristle development, but not general neurogenesis, in the annelid Platynereis.</title>
        <authorList>
            <person name="Gazave E."/>
            <person name="Balavoine G."/>
        </authorList>
    </citation>
    <scope>NUCLEOTIDE SEQUENCE</scope>
</reference>
<dbReference type="Gene3D" id="2.60.40.3510">
    <property type="match status" value="1"/>
</dbReference>
<evidence type="ECO:0000256" key="8">
    <source>
        <dbReference type="SAM" id="SignalP"/>
    </source>
</evidence>
<evidence type="ECO:0000256" key="7">
    <source>
        <dbReference type="ARBA" id="ARBA00023180"/>
    </source>
</evidence>
<keyword evidence="2" id="KW-0245">EGF-like domain</keyword>
<dbReference type="SUPFAM" id="SSF49562">
    <property type="entry name" value="C2 domain (Calcium/lipid-binding domain, CaLB)"/>
    <property type="match status" value="1"/>
</dbReference>
<dbReference type="AlphaFoldDB" id="A0A1C6ZZX1"/>
<evidence type="ECO:0000256" key="5">
    <source>
        <dbReference type="ARBA" id="ARBA00022989"/>
    </source>
</evidence>
<evidence type="ECO:0000259" key="9">
    <source>
        <dbReference type="SMART" id="SM00051"/>
    </source>
</evidence>
<dbReference type="InterPro" id="IPR035892">
    <property type="entry name" value="C2_domain_sf"/>
</dbReference>
<evidence type="ECO:0000256" key="2">
    <source>
        <dbReference type="ARBA" id="ARBA00022536"/>
    </source>
</evidence>
<feature type="signal peptide" evidence="8">
    <location>
        <begin position="1"/>
        <end position="26"/>
    </location>
</feature>
<keyword evidence="6" id="KW-1015">Disulfide bond</keyword>
<evidence type="ECO:0000256" key="1">
    <source>
        <dbReference type="ARBA" id="ARBA00022473"/>
    </source>
</evidence>
<name>A0A1C6ZZX1_PLADU</name>
<protein>
    <submittedName>
        <fullName evidence="10">DSL-like protein 3</fullName>
    </submittedName>
</protein>
<keyword evidence="3" id="KW-0812">Transmembrane</keyword>
<evidence type="ECO:0000313" key="10">
    <source>
        <dbReference type="EMBL" id="AKP06504.1"/>
    </source>
</evidence>
<keyword evidence="4" id="KW-0677">Repeat</keyword>
<dbReference type="InterPro" id="IPR001774">
    <property type="entry name" value="DSL"/>
</dbReference>
<evidence type="ECO:0000256" key="3">
    <source>
        <dbReference type="ARBA" id="ARBA00022692"/>
    </source>
</evidence>
<keyword evidence="8" id="KW-0732">Signal</keyword>
<accession>A0A1C6ZZX1</accession>
<organism evidence="10">
    <name type="scientific">Platynereis dumerilii</name>
    <name type="common">Dumeril's clam worm</name>
    <dbReference type="NCBI Taxonomy" id="6359"/>
    <lineage>
        <taxon>Eukaryota</taxon>
        <taxon>Metazoa</taxon>
        <taxon>Spiralia</taxon>
        <taxon>Lophotrochozoa</taxon>
        <taxon>Annelida</taxon>
        <taxon>Polychaeta</taxon>
        <taxon>Errantia</taxon>
        <taxon>Phyllodocida</taxon>
        <taxon>Nereididae</taxon>
        <taxon>Platynereis</taxon>
    </lineage>
</organism>
<dbReference type="GO" id="GO:0016020">
    <property type="term" value="C:membrane"/>
    <property type="evidence" value="ECO:0007669"/>
    <property type="project" value="UniProtKB-SubCell"/>
</dbReference>
<keyword evidence="5" id="KW-0472">Membrane</keyword>
<keyword evidence="7" id="KW-0325">Glycoprotein</keyword>
<feature type="chain" id="PRO_5008752349" evidence="8">
    <location>
        <begin position="27"/>
        <end position="225"/>
    </location>
</feature>
<feature type="domain" description="DSL" evidence="9">
    <location>
        <begin position="156"/>
        <end position="217"/>
    </location>
</feature>
<dbReference type="CDD" id="cd00030">
    <property type="entry name" value="C2"/>
    <property type="match status" value="1"/>
</dbReference>
<dbReference type="Gene3D" id="2.10.25.140">
    <property type="match status" value="1"/>
</dbReference>
<keyword evidence="5" id="KW-1133">Transmembrane helix</keyword>
<dbReference type="Pfam" id="PF07657">
    <property type="entry name" value="MNNL"/>
    <property type="match status" value="1"/>
</dbReference>
<dbReference type="InterPro" id="IPR011651">
    <property type="entry name" value="Notch_ligand_N"/>
</dbReference>
<evidence type="ECO:0000256" key="4">
    <source>
        <dbReference type="ARBA" id="ARBA00022737"/>
    </source>
</evidence>
<sequence length="225" mass="25715">MATMTGKLILLSLALLYFVLVCNVSADGMIKVRLLHFLNPQGKGHNGHCCDGKFGICERNGCDHYFKMCLDAPGRRDKSTANCAYGKQIKIDPTIDQDQITFTQRYKNVQNPIAFEFNEPLPFETVLKVSIYDYDRWTKDDFVDRLEQPITQLTDYPMDYALQSRTTLRVQIFKECKPNYYGPRCTTACFPPTRGEYTCDQFTGRKICSLGWTGPSCDEVTGRHV</sequence>